<dbReference type="InterPro" id="IPR023394">
    <property type="entry name" value="Sec7_C_sf"/>
</dbReference>
<dbReference type="EMBL" id="JADGJH010000150">
    <property type="protein sequence ID" value="KAJ3135959.1"/>
    <property type="molecule type" value="Genomic_DNA"/>
</dbReference>
<dbReference type="Pfam" id="PF23325">
    <property type="entry name" value="TPR_28"/>
    <property type="match status" value="1"/>
</dbReference>
<dbReference type="PANTHER" id="PTHR10663:SF388">
    <property type="entry name" value="GOLGI-SPECIFIC BREFELDIN A-RESISTANCE GUANINE NUCLEOTIDE EXCHANGE FACTOR 1"/>
    <property type="match status" value="1"/>
</dbReference>
<dbReference type="Gene3D" id="1.10.1000.11">
    <property type="entry name" value="Arf Nucleotide-binding Site Opener,domain 2"/>
    <property type="match status" value="1"/>
</dbReference>
<keyword evidence="4" id="KW-1185">Reference proteome</keyword>
<reference evidence="3" key="1">
    <citation type="submission" date="2020-05" db="EMBL/GenBank/DDBJ databases">
        <title>Phylogenomic resolution of chytrid fungi.</title>
        <authorList>
            <person name="Stajich J.E."/>
            <person name="Amses K."/>
            <person name="Simmons R."/>
            <person name="Seto K."/>
            <person name="Myers J."/>
            <person name="Bonds A."/>
            <person name="Quandt C.A."/>
            <person name="Barry K."/>
            <person name="Liu P."/>
            <person name="Grigoriev I."/>
            <person name="Longcore J.E."/>
            <person name="James T.Y."/>
        </authorList>
    </citation>
    <scope>NUCLEOTIDE SEQUENCE</scope>
    <source>
        <strain evidence="3">JEL0513</strain>
    </source>
</reference>
<accession>A0AAD5T807</accession>
<dbReference type="InterPro" id="IPR000904">
    <property type="entry name" value="Sec7_dom"/>
</dbReference>
<organism evidence="3 4">
    <name type="scientific">Physocladia obscura</name>
    <dbReference type="NCBI Taxonomy" id="109957"/>
    <lineage>
        <taxon>Eukaryota</taxon>
        <taxon>Fungi</taxon>
        <taxon>Fungi incertae sedis</taxon>
        <taxon>Chytridiomycota</taxon>
        <taxon>Chytridiomycota incertae sedis</taxon>
        <taxon>Chytridiomycetes</taxon>
        <taxon>Chytridiales</taxon>
        <taxon>Chytriomycetaceae</taxon>
        <taxon>Physocladia</taxon>
    </lineage>
</organism>
<name>A0AAD5T807_9FUNG</name>
<dbReference type="GO" id="GO:0016192">
    <property type="term" value="P:vesicle-mediated transport"/>
    <property type="evidence" value="ECO:0007669"/>
    <property type="project" value="UniProtKB-ARBA"/>
</dbReference>
<dbReference type="GO" id="GO:0005085">
    <property type="term" value="F:guanyl-nucleotide exchange factor activity"/>
    <property type="evidence" value="ECO:0007669"/>
    <property type="project" value="InterPro"/>
</dbReference>
<evidence type="ECO:0000313" key="4">
    <source>
        <dbReference type="Proteomes" id="UP001211907"/>
    </source>
</evidence>
<dbReference type="Proteomes" id="UP001211907">
    <property type="component" value="Unassembled WGS sequence"/>
</dbReference>
<evidence type="ECO:0000259" key="2">
    <source>
        <dbReference type="PROSITE" id="PS50190"/>
    </source>
</evidence>
<dbReference type="GO" id="GO:0005737">
    <property type="term" value="C:cytoplasm"/>
    <property type="evidence" value="ECO:0007669"/>
    <property type="project" value="UniProtKB-ARBA"/>
</dbReference>
<evidence type="ECO:0000313" key="3">
    <source>
        <dbReference type="EMBL" id="KAJ3135959.1"/>
    </source>
</evidence>
<feature type="region of interest" description="Disordered" evidence="1">
    <location>
        <begin position="96"/>
        <end position="140"/>
    </location>
</feature>
<dbReference type="SUPFAM" id="SSF48425">
    <property type="entry name" value="Sec7 domain"/>
    <property type="match status" value="1"/>
</dbReference>
<feature type="region of interest" description="Disordered" evidence="1">
    <location>
        <begin position="1"/>
        <end position="40"/>
    </location>
</feature>
<dbReference type="PROSITE" id="PS50190">
    <property type="entry name" value="SEC7"/>
    <property type="match status" value="1"/>
</dbReference>
<dbReference type="GO" id="GO:0032012">
    <property type="term" value="P:regulation of ARF protein signal transduction"/>
    <property type="evidence" value="ECO:0007669"/>
    <property type="project" value="InterPro"/>
</dbReference>
<feature type="compositionally biased region" description="Low complexity" evidence="1">
    <location>
        <begin position="97"/>
        <end position="118"/>
    </location>
</feature>
<comment type="caution">
    <text evidence="3">The sequence shown here is derived from an EMBL/GenBank/DDBJ whole genome shotgun (WGS) entry which is preliminary data.</text>
</comment>
<gene>
    <name evidence="3" type="primary">GEA2</name>
    <name evidence="3" type="ORF">HK100_002203</name>
</gene>
<dbReference type="CDD" id="cd00171">
    <property type="entry name" value="Sec7"/>
    <property type="match status" value="1"/>
</dbReference>
<proteinExistence type="predicted"/>
<sequence length="1782" mass="197555">MEAVKETDPNGPVMTKRLSSRNHSNRSSSSSTRNYATKDESEIGQDTANAFAQQLPTHHQNSTASIGHAELAWMHVIHAEILAVTATMRKNSRWSLANNSGSNSDSYSTYSSSAYSTYRPETDSEEQDPPETNGKKISNSNNNNSYDFCADLAAHAPLSQSRGLEAVLEFTNSSPISRHRFNNIYASGQGFAVESPLLAGFSRLKARLSLLHNLRELEPIHLLTPFLEVIKSGDTTGPITGAALSSVEKFIKFKIIADPYHPSLPHAMSVLTHTVSNCKFEATDAASDEVVLTKILRLIRVTVKSEAGQKTLDDKAVCEMVETAFGMCFQGRVSELLKKAAEQTLVTLVQSLFERLIEILKIKDANDRAKTNSVTPLTSPSQYSLAISRQVQPLATSSIMRSLQARQKNDSETVFASQKGSIIDEDDISNDVVSAAAASESNGPPVISIGEKVTGVQKNNEPEMIAVGPQQNDSEFKINVTADAEIKDHFEDLNGDEKVTSFAKNTEETVRVAEMIADDSDLAQSPKLPHIFTPFGLPAILELIRVLVTLMDPRNRNHTDTSHRLIALTLLHMGIETGGYSLGKWIGWGYEVELNVDNLAEITDEEKMAVAAKELVVSELIKYLFQLLQNIGLTYNSPPSSSNMMIITLTLRVLTSLFQTSRHFLKFQFEYFLCWIMNKVDTGIVSWDVNESEKSSVSEGNKNINAVESSQRPSSAASISSSRFSSTVAQINGAGRNILVSEARELLLETMVQCCRIPGFFTELWVNFDGDAGCQGNLYEEVVRFLSKHAFSDATPGGPVSLITHQIIAIDGLLLLLSHISERKALAETAKVATSTESLYEEPYATEILAVKLRKRLLAEGADRFNRNPKDGIRFLQEHKLLPEPVDPRSIAVFLKTTPGVNKKLIGEYIAKRGHEEILKTFISPAPQKRLDEGLRLLLESFRLPGEAQLIERVVENFAEEFFHAMENDHNHHIADQTSGFVLAFSIILLNTDQHNPQVRRRMTFDDFRKNNRGCNDGKDFDTEYLRAIYEAIKNNEIVMPEEHEGDLGFNYAWKELMKKAATMSPIMTAPRGVFSKDMFAAICDPTIAAISYAFDSSEDSLTLQKAVVGFHRCASISNLYQMTEALDNIVISLSKTTGLLKDRGKLIPTERKTDVTGEKVIRVDPWAVEFGRNYKSQVAAVLMFNLASEYGNTLRAGWKNNPNESARPPKKENSGGSGLFFSLTQLLSLGAPDDEEQLPTPEELKAEKNAIACIVSCRIEELFLDTRFLEESSLNYLMNVIAQACYNSPKLTQRLSQVALYRNETANEENVSEKAQLLTNESSSDSSAIQTKYSLAVAFYLELIANITLHNRDRLKVVWPVAFDLISQILNEGSDYPLLLERCVVGLLKLLIRMVHKDDMLAHVFRSIQALTSLSQAALNIVAEQLMAGLLQLIKTDPTLIRRYPKAGDIVHLLSATALHTEASRFSLEIACILVSEGPSSPMTADNFGECIDLLMSFSNATGVITLNSLASASPEPGKGAAISPRITSTQKSTVVQAANERAAKALDKVFSLNVRIPIMILKAGIGRERAWFEFWLPILSGFAQQCCNPAKEIRQHSLTLLQRSLLSPELESTVLVPKPNATGAIDEITTSTLETGVDCFENVLFPLLEELLKPEIGRLDGTGMSETRMRVAGLLCKIFLQYLNHLLRYKDLPKLWVKILDYIYRYVTAGGSEFVSEGVLESLKNMLLVMSTQKVFQPLNNAEVESPDSPNTQNLWIITWEHIDRAYPGLKEELFPSEKN</sequence>
<dbReference type="InterPro" id="IPR035999">
    <property type="entry name" value="Sec7_dom_sf"/>
</dbReference>
<dbReference type="Pfam" id="PF01369">
    <property type="entry name" value="Sec7"/>
    <property type="match status" value="1"/>
</dbReference>
<dbReference type="InterPro" id="IPR056604">
    <property type="entry name" value="GBF1-like_TPR"/>
</dbReference>
<dbReference type="GO" id="GO:0012505">
    <property type="term" value="C:endomembrane system"/>
    <property type="evidence" value="ECO:0007669"/>
    <property type="project" value="UniProtKB-ARBA"/>
</dbReference>
<dbReference type="SMART" id="SM00222">
    <property type="entry name" value="Sec7"/>
    <property type="match status" value="1"/>
</dbReference>
<evidence type="ECO:0000256" key="1">
    <source>
        <dbReference type="SAM" id="MobiDB-lite"/>
    </source>
</evidence>
<feature type="compositionally biased region" description="Low complexity" evidence="1">
    <location>
        <begin position="25"/>
        <end position="34"/>
    </location>
</feature>
<feature type="domain" description="SEC7" evidence="2">
    <location>
        <begin position="847"/>
        <end position="1036"/>
    </location>
</feature>
<dbReference type="PANTHER" id="PTHR10663">
    <property type="entry name" value="GUANYL-NUCLEOTIDE EXCHANGE FACTOR"/>
    <property type="match status" value="1"/>
</dbReference>
<dbReference type="Gene3D" id="1.10.220.20">
    <property type="match status" value="1"/>
</dbReference>
<protein>
    <submittedName>
        <fullName evidence="3">GDP/GTP exchange factor for ARF</fullName>
    </submittedName>
</protein>